<dbReference type="EMBL" id="HACM01012051">
    <property type="protein sequence ID" value="CRZ12493.1"/>
    <property type="molecule type" value="Transcribed_RNA"/>
</dbReference>
<organism evidence="2">
    <name type="scientific">Spongospora subterranea</name>
    <dbReference type="NCBI Taxonomy" id="70186"/>
    <lineage>
        <taxon>Eukaryota</taxon>
        <taxon>Sar</taxon>
        <taxon>Rhizaria</taxon>
        <taxon>Endomyxa</taxon>
        <taxon>Phytomyxea</taxon>
        <taxon>Plasmodiophorida</taxon>
        <taxon>Plasmodiophoridae</taxon>
        <taxon>Spongospora</taxon>
    </lineage>
</organism>
<feature type="region of interest" description="Disordered" evidence="1">
    <location>
        <begin position="1"/>
        <end position="23"/>
    </location>
</feature>
<proteinExistence type="predicted"/>
<evidence type="ECO:0000313" key="2">
    <source>
        <dbReference type="EMBL" id="CRZ12493.1"/>
    </source>
</evidence>
<accession>A0A0H5REN8</accession>
<name>A0A0H5REN8_9EUKA</name>
<reference evidence="2" key="1">
    <citation type="submission" date="2015-04" db="EMBL/GenBank/DDBJ databases">
        <title>The genome sequence of the plant pathogenic Rhizarian Plasmodiophora brassicae reveals insights in its biotrophic life cycle and the origin of chitin synthesis.</title>
        <authorList>
            <person name="Schwelm A."/>
            <person name="Fogelqvist J."/>
            <person name="Knaust A."/>
            <person name="Julke S."/>
            <person name="Lilja T."/>
            <person name="Dhandapani V."/>
            <person name="Bonilla-Rosso G."/>
            <person name="Karlsson M."/>
            <person name="Shevchenko A."/>
            <person name="Choi S.R."/>
            <person name="Kim H.G."/>
            <person name="Park J.Y."/>
            <person name="Lim Y.P."/>
            <person name="Ludwig-Muller J."/>
            <person name="Dixelius C."/>
        </authorList>
    </citation>
    <scope>NUCLEOTIDE SEQUENCE</scope>
    <source>
        <tissue evidence="2">Potato root galls</tissue>
    </source>
</reference>
<protein>
    <submittedName>
        <fullName evidence="2">Uncharacterized protein</fullName>
    </submittedName>
</protein>
<sequence>APTSASVAPILPAASGAPSHTSGRALATSLYSTPNSLLRPAAAGPVKKFYASFELPQDIPLTAVNPADYSALSGSAYTSRQTHRVMSPVSSASVWQRANQGNR</sequence>
<dbReference type="AlphaFoldDB" id="A0A0H5REN8"/>
<evidence type="ECO:0000256" key="1">
    <source>
        <dbReference type="SAM" id="MobiDB-lite"/>
    </source>
</evidence>
<feature type="non-terminal residue" evidence="2">
    <location>
        <position position="1"/>
    </location>
</feature>